<gene>
    <name evidence="1" type="ORF">O6P43_027909</name>
</gene>
<proteinExistence type="predicted"/>
<dbReference type="EMBL" id="JARAOO010000011">
    <property type="protein sequence ID" value="KAJ7951934.1"/>
    <property type="molecule type" value="Genomic_DNA"/>
</dbReference>
<keyword evidence="2" id="KW-1185">Reference proteome</keyword>
<comment type="caution">
    <text evidence="1">The sequence shown here is derived from an EMBL/GenBank/DDBJ whole genome shotgun (WGS) entry which is preliminary data.</text>
</comment>
<evidence type="ECO:0000313" key="2">
    <source>
        <dbReference type="Proteomes" id="UP001163823"/>
    </source>
</evidence>
<dbReference type="AlphaFoldDB" id="A0AAD7L5G6"/>
<evidence type="ECO:0000313" key="1">
    <source>
        <dbReference type="EMBL" id="KAJ7951934.1"/>
    </source>
</evidence>
<sequence>MSDSYFFGKVWLPYSAFHRKLRPSNLVTPLHVNALIQENIFSDGANTELYSNLAILRICFYYADSCVLSIEGKPVISNGIRRVEEHEEPLGLALVVLA</sequence>
<name>A0AAD7L5G6_QUISA</name>
<organism evidence="1 2">
    <name type="scientific">Quillaja saponaria</name>
    <name type="common">Soap bark tree</name>
    <dbReference type="NCBI Taxonomy" id="32244"/>
    <lineage>
        <taxon>Eukaryota</taxon>
        <taxon>Viridiplantae</taxon>
        <taxon>Streptophyta</taxon>
        <taxon>Embryophyta</taxon>
        <taxon>Tracheophyta</taxon>
        <taxon>Spermatophyta</taxon>
        <taxon>Magnoliopsida</taxon>
        <taxon>eudicotyledons</taxon>
        <taxon>Gunneridae</taxon>
        <taxon>Pentapetalae</taxon>
        <taxon>rosids</taxon>
        <taxon>fabids</taxon>
        <taxon>Fabales</taxon>
        <taxon>Quillajaceae</taxon>
        <taxon>Quillaja</taxon>
    </lineage>
</organism>
<reference evidence="1" key="1">
    <citation type="journal article" date="2023" name="Science">
        <title>Elucidation of the pathway for biosynthesis of saponin adjuvants from the soapbark tree.</title>
        <authorList>
            <person name="Reed J."/>
            <person name="Orme A."/>
            <person name="El-Demerdash A."/>
            <person name="Owen C."/>
            <person name="Martin L.B.B."/>
            <person name="Misra R.C."/>
            <person name="Kikuchi S."/>
            <person name="Rejzek M."/>
            <person name="Martin A.C."/>
            <person name="Harkess A."/>
            <person name="Leebens-Mack J."/>
            <person name="Louveau T."/>
            <person name="Stephenson M.J."/>
            <person name="Osbourn A."/>
        </authorList>
    </citation>
    <scope>NUCLEOTIDE SEQUENCE</scope>
    <source>
        <strain evidence="1">S10</strain>
    </source>
</reference>
<accession>A0AAD7L5G6</accession>
<dbReference type="PANTHER" id="PTHR34948">
    <property type="entry name" value="OS08G0299200 PROTEIN"/>
    <property type="match status" value="1"/>
</dbReference>
<dbReference type="PANTHER" id="PTHR34948:SF9">
    <property type="entry name" value="CYTH DOMAIN-CONTAINING PROTEIN"/>
    <property type="match status" value="1"/>
</dbReference>
<dbReference type="Proteomes" id="UP001163823">
    <property type="component" value="Chromosome 11"/>
</dbReference>
<dbReference type="KEGG" id="qsa:O6P43_027909"/>
<protein>
    <submittedName>
        <fullName evidence="1">Triphosphate tunel metalloenzyme 3-like</fullName>
    </submittedName>
</protein>